<comment type="subcellular location">
    <subcellularLocation>
        <location evidence="1 13">Cell outer membrane</location>
        <topology evidence="1 13">Lipid-anchor</topology>
    </subcellularLocation>
</comment>
<evidence type="ECO:0000256" key="5">
    <source>
        <dbReference type="ARBA" id="ARBA00022448"/>
    </source>
</evidence>
<dbReference type="SUPFAM" id="SSF89392">
    <property type="entry name" value="Prokaryotic lipoproteins and lipoprotein localization factors"/>
    <property type="match status" value="1"/>
</dbReference>
<dbReference type="EMBL" id="JBHTIF010000001">
    <property type="protein sequence ID" value="MFD0725496.1"/>
    <property type="molecule type" value="Genomic_DNA"/>
</dbReference>
<feature type="chain" id="PRO_5046636152" description="Outer-membrane lipoprotein LolB" evidence="14">
    <location>
        <begin position="23"/>
        <end position="214"/>
    </location>
</feature>
<dbReference type="PROSITE" id="PS51257">
    <property type="entry name" value="PROKAR_LIPOPROTEIN"/>
    <property type="match status" value="1"/>
</dbReference>
<evidence type="ECO:0000313" key="16">
    <source>
        <dbReference type="Proteomes" id="UP001597110"/>
    </source>
</evidence>
<evidence type="ECO:0000256" key="11">
    <source>
        <dbReference type="ARBA" id="ARBA00023237"/>
    </source>
</evidence>
<dbReference type="Proteomes" id="UP001597110">
    <property type="component" value="Unassembled WGS sequence"/>
</dbReference>
<dbReference type="Pfam" id="PF03550">
    <property type="entry name" value="LolB"/>
    <property type="match status" value="1"/>
</dbReference>
<evidence type="ECO:0000256" key="9">
    <source>
        <dbReference type="ARBA" id="ARBA00023139"/>
    </source>
</evidence>
<evidence type="ECO:0000256" key="8">
    <source>
        <dbReference type="ARBA" id="ARBA00023136"/>
    </source>
</evidence>
<dbReference type="RefSeq" id="WP_386823110.1">
    <property type="nucleotide sequence ID" value="NZ_JBHTIF010000001.1"/>
</dbReference>
<evidence type="ECO:0000256" key="10">
    <source>
        <dbReference type="ARBA" id="ARBA00023186"/>
    </source>
</evidence>
<keyword evidence="7 13" id="KW-0653">Protein transport</keyword>
<evidence type="ECO:0000256" key="4">
    <source>
        <dbReference type="ARBA" id="ARBA00016202"/>
    </source>
</evidence>
<evidence type="ECO:0000256" key="6">
    <source>
        <dbReference type="ARBA" id="ARBA00022729"/>
    </source>
</evidence>
<evidence type="ECO:0000256" key="13">
    <source>
        <dbReference type="HAMAP-Rule" id="MF_00233"/>
    </source>
</evidence>
<keyword evidence="5 13" id="KW-0813">Transport</keyword>
<reference evidence="16" key="1">
    <citation type="journal article" date="2019" name="Int. J. Syst. Evol. Microbiol.">
        <title>The Global Catalogue of Microorganisms (GCM) 10K type strain sequencing project: providing services to taxonomists for standard genome sequencing and annotation.</title>
        <authorList>
            <consortium name="The Broad Institute Genomics Platform"/>
            <consortium name="The Broad Institute Genome Sequencing Center for Infectious Disease"/>
            <person name="Wu L."/>
            <person name="Ma J."/>
        </authorList>
    </citation>
    <scope>NUCLEOTIDE SEQUENCE [LARGE SCALE GENOMIC DNA]</scope>
    <source>
        <strain evidence="16">CCUG 55585</strain>
    </source>
</reference>
<comment type="similarity">
    <text evidence="2 13">Belongs to the LolB family.</text>
</comment>
<dbReference type="Gene3D" id="2.50.20.10">
    <property type="entry name" value="Lipoprotein localisation LolA/LolB/LppX"/>
    <property type="match status" value="1"/>
</dbReference>
<keyword evidence="12 13" id="KW-0449">Lipoprotein</keyword>
<gene>
    <name evidence="13 15" type="primary">lolB</name>
    <name evidence="15" type="ORF">ACFQ0E_07765</name>
</gene>
<dbReference type="CDD" id="cd16326">
    <property type="entry name" value="LolB"/>
    <property type="match status" value="1"/>
</dbReference>
<keyword evidence="16" id="KW-1185">Reference proteome</keyword>
<dbReference type="HAMAP" id="MF_00233">
    <property type="entry name" value="LolB"/>
    <property type="match status" value="1"/>
</dbReference>
<keyword evidence="10 13" id="KW-0143">Chaperone</keyword>
<keyword evidence="9 13" id="KW-0564">Palmitate</keyword>
<dbReference type="NCBIfam" id="TIGR00548">
    <property type="entry name" value="lolB"/>
    <property type="match status" value="1"/>
</dbReference>
<evidence type="ECO:0000313" key="15">
    <source>
        <dbReference type="EMBL" id="MFD0725496.1"/>
    </source>
</evidence>
<proteinExistence type="inferred from homology"/>
<evidence type="ECO:0000256" key="2">
    <source>
        <dbReference type="ARBA" id="ARBA00009696"/>
    </source>
</evidence>
<comment type="function">
    <text evidence="13">Plays a critical role in the incorporation of lipoproteins in the outer membrane after they are released by the LolA protein.</text>
</comment>
<evidence type="ECO:0000256" key="14">
    <source>
        <dbReference type="SAM" id="SignalP"/>
    </source>
</evidence>
<keyword evidence="6 13" id="KW-0732">Signal</keyword>
<keyword evidence="8 13" id="KW-0472">Membrane</keyword>
<comment type="caution">
    <text evidence="15">The sequence shown here is derived from an EMBL/GenBank/DDBJ whole genome shotgun (WGS) entry which is preliminary data.</text>
</comment>
<dbReference type="InterPro" id="IPR004565">
    <property type="entry name" value="OM_lipoprot_LolB"/>
</dbReference>
<keyword evidence="11 13" id="KW-0998">Cell outer membrane</keyword>
<protein>
    <recommendedName>
        <fullName evidence="4 13">Outer-membrane lipoprotein LolB</fullName>
    </recommendedName>
</protein>
<sequence>MTARTWFAAAALVVLLAGCGAAAPVRAPVPALAGDALDARLRERDAWIARTETWGFAGKAGISRAGKGGSGRIEWDQRTGGAYEVALSAPITRQSWRLSGDLATGAARIDGLSGGAREGRDAEALLESATGWRVPLHLLGAWVRGAVASGVPAPAIDYDAEGRPVRFEQAGWTVRYLEWRPGPPGAPDLPVRIDAESGDARVRLVIDDWIFASP</sequence>
<evidence type="ECO:0000256" key="1">
    <source>
        <dbReference type="ARBA" id="ARBA00004459"/>
    </source>
</evidence>
<evidence type="ECO:0000256" key="3">
    <source>
        <dbReference type="ARBA" id="ARBA00011245"/>
    </source>
</evidence>
<evidence type="ECO:0000256" key="7">
    <source>
        <dbReference type="ARBA" id="ARBA00022927"/>
    </source>
</evidence>
<dbReference type="InterPro" id="IPR029046">
    <property type="entry name" value="LolA/LolB/LppX"/>
</dbReference>
<name>A0ABW2YCY6_9GAMM</name>
<feature type="signal peptide" evidence="14">
    <location>
        <begin position="1"/>
        <end position="22"/>
    </location>
</feature>
<accession>A0ABW2YCY6</accession>
<evidence type="ECO:0000256" key="12">
    <source>
        <dbReference type="ARBA" id="ARBA00023288"/>
    </source>
</evidence>
<comment type="subunit">
    <text evidence="3 13">Monomer.</text>
</comment>
<organism evidence="15 16">
    <name type="scientific">Lysobacter brunescens</name>
    <dbReference type="NCBI Taxonomy" id="262323"/>
    <lineage>
        <taxon>Bacteria</taxon>
        <taxon>Pseudomonadati</taxon>
        <taxon>Pseudomonadota</taxon>
        <taxon>Gammaproteobacteria</taxon>
        <taxon>Lysobacterales</taxon>
        <taxon>Lysobacteraceae</taxon>
        <taxon>Lysobacter</taxon>
    </lineage>
</organism>